<evidence type="ECO:0000313" key="8">
    <source>
        <dbReference type="Proteomes" id="UP000198341"/>
    </source>
</evidence>
<dbReference type="PROSITE" id="PS00298">
    <property type="entry name" value="HSP90"/>
    <property type="match status" value="1"/>
</dbReference>
<evidence type="ECO:0000256" key="6">
    <source>
        <dbReference type="SAM" id="Coils"/>
    </source>
</evidence>
<dbReference type="AlphaFoldDB" id="K8E9D6"/>
<dbReference type="Proteomes" id="UP000198341">
    <property type="component" value="Chromosome 1"/>
</dbReference>
<feature type="binding site" evidence="5">
    <location>
        <position position="183"/>
    </location>
    <ligand>
        <name>ATP</name>
        <dbReference type="ChEBI" id="CHEBI:30616"/>
    </ligand>
</feature>
<dbReference type="InterPro" id="IPR020568">
    <property type="entry name" value="Ribosomal_Su5_D2-typ_SF"/>
</dbReference>
<evidence type="ECO:0000256" key="5">
    <source>
        <dbReference type="PIRSR" id="PIRSR002583-1"/>
    </source>
</evidence>
<evidence type="ECO:0008006" key="9">
    <source>
        <dbReference type="Google" id="ProtNLM"/>
    </source>
</evidence>
<dbReference type="InterPro" id="IPR020575">
    <property type="entry name" value="Hsp90_N"/>
</dbReference>
<dbReference type="FunFam" id="1.20.120.790:FF:000001">
    <property type="entry name" value="Heat shock protein 90 alpha"/>
    <property type="match status" value="1"/>
</dbReference>
<dbReference type="SUPFAM" id="SSF110942">
    <property type="entry name" value="HSP90 C-terminal domain"/>
    <property type="match status" value="1"/>
</dbReference>
<dbReference type="Gene3D" id="3.30.565.10">
    <property type="entry name" value="Histidine kinase-like ATPase, C-terminal domain"/>
    <property type="match status" value="1"/>
</dbReference>
<dbReference type="GO" id="GO:0016887">
    <property type="term" value="F:ATP hydrolysis activity"/>
    <property type="evidence" value="ECO:0007669"/>
    <property type="project" value="InterPro"/>
</dbReference>
<keyword evidence="6" id="KW-0175">Coiled coil</keyword>
<evidence type="ECO:0000256" key="2">
    <source>
        <dbReference type="ARBA" id="ARBA00022741"/>
    </source>
</evidence>
<keyword evidence="8" id="KW-1185">Reference proteome</keyword>
<keyword evidence="4" id="KW-0143">Chaperone</keyword>
<protein>
    <recommendedName>
        <fullName evidence="9">Heat shock protein 90</fullName>
    </recommendedName>
</protein>
<dbReference type="SUPFAM" id="SSF54211">
    <property type="entry name" value="Ribosomal protein S5 domain 2-like"/>
    <property type="match status" value="1"/>
</dbReference>
<accession>K8E9D6</accession>
<feature type="coiled-coil region" evidence="6">
    <location>
        <begin position="320"/>
        <end position="347"/>
    </location>
</feature>
<dbReference type="InterPro" id="IPR037196">
    <property type="entry name" value="HSP90_C"/>
</dbReference>
<dbReference type="GO" id="GO:0140662">
    <property type="term" value="F:ATP-dependent protein folding chaperone"/>
    <property type="evidence" value="ECO:0007669"/>
    <property type="project" value="InterPro"/>
</dbReference>
<dbReference type="FunFam" id="3.30.230.80:FF:000001">
    <property type="entry name" value="Heat shock protein 90 alpha"/>
    <property type="match status" value="1"/>
</dbReference>
<dbReference type="Gene3D" id="3.40.50.11260">
    <property type="match status" value="1"/>
</dbReference>
<organism evidence="7 8">
    <name type="scientific">Bathycoccus prasinos</name>
    <dbReference type="NCBI Taxonomy" id="41875"/>
    <lineage>
        <taxon>Eukaryota</taxon>
        <taxon>Viridiplantae</taxon>
        <taxon>Chlorophyta</taxon>
        <taxon>Mamiellophyceae</taxon>
        <taxon>Mamiellales</taxon>
        <taxon>Bathycoccaceae</taxon>
        <taxon>Bathycoccus</taxon>
    </lineage>
</organism>
<comment type="similarity">
    <text evidence="1">Belongs to the heat shock protein 90 family.</text>
</comment>
<dbReference type="Pfam" id="PF00183">
    <property type="entry name" value="HSP90"/>
    <property type="match status" value="1"/>
</dbReference>
<dbReference type="Pfam" id="PF13589">
    <property type="entry name" value="HATPase_c_3"/>
    <property type="match status" value="1"/>
</dbReference>
<proteinExistence type="inferred from homology"/>
<dbReference type="Gene3D" id="3.30.230.80">
    <property type="match status" value="1"/>
</dbReference>
<dbReference type="STRING" id="41875.K8E9D6"/>
<dbReference type="eggNOG" id="KOG0019">
    <property type="taxonomic scope" value="Eukaryota"/>
</dbReference>
<dbReference type="GO" id="GO:0051082">
    <property type="term" value="F:unfolded protein binding"/>
    <property type="evidence" value="ECO:0007669"/>
    <property type="project" value="InterPro"/>
</dbReference>
<dbReference type="NCBIfam" id="NF003555">
    <property type="entry name" value="PRK05218.1"/>
    <property type="match status" value="1"/>
</dbReference>
<feature type="binding site" evidence="5">
    <location>
        <position position="130"/>
    </location>
    <ligand>
        <name>ATP</name>
        <dbReference type="ChEBI" id="CHEBI:30616"/>
    </ligand>
</feature>
<dbReference type="KEGG" id="bpg:Bathy01g00170"/>
<feature type="binding site" evidence="5">
    <location>
        <position position="134"/>
    </location>
    <ligand>
        <name>ATP</name>
        <dbReference type="ChEBI" id="CHEBI:30616"/>
    </ligand>
</feature>
<dbReference type="EMBL" id="FO082278">
    <property type="protein sequence ID" value="CCO14322.1"/>
    <property type="molecule type" value="Genomic_DNA"/>
</dbReference>
<keyword evidence="3 5" id="KW-0067">ATP-binding</keyword>
<evidence type="ECO:0000313" key="7">
    <source>
        <dbReference type="EMBL" id="CCO14322.1"/>
    </source>
</evidence>
<gene>
    <name evidence="7" type="ORF">Bathy01g00170</name>
</gene>
<dbReference type="Gene3D" id="1.20.120.790">
    <property type="entry name" value="Heat shock protein 90, C-terminal domain"/>
    <property type="match status" value="1"/>
</dbReference>
<dbReference type="RefSeq" id="XP_007515443.1">
    <property type="nucleotide sequence ID" value="XM_007515381.1"/>
</dbReference>
<dbReference type="FunFam" id="3.30.565.10:FF:000005">
    <property type="entry name" value="Heat shock protein 90"/>
    <property type="match status" value="1"/>
</dbReference>
<dbReference type="InterPro" id="IPR036890">
    <property type="entry name" value="HATPase_C_sf"/>
</dbReference>
<dbReference type="GeneID" id="19017753"/>
<dbReference type="PIRSF" id="PIRSF002583">
    <property type="entry name" value="Hsp90"/>
    <property type="match status" value="1"/>
</dbReference>
<feature type="binding site" evidence="5">
    <location>
        <position position="178"/>
    </location>
    <ligand>
        <name>ATP</name>
        <dbReference type="ChEBI" id="CHEBI:30616"/>
    </ligand>
</feature>
<dbReference type="GO" id="GO:0005524">
    <property type="term" value="F:ATP binding"/>
    <property type="evidence" value="ECO:0007669"/>
    <property type="project" value="UniProtKB-KW"/>
</dbReference>
<dbReference type="PANTHER" id="PTHR11528">
    <property type="entry name" value="HEAT SHOCK PROTEIN 90 FAMILY MEMBER"/>
    <property type="match status" value="1"/>
</dbReference>
<dbReference type="CDD" id="cd16927">
    <property type="entry name" value="HATPase_Hsp90-like"/>
    <property type="match status" value="1"/>
</dbReference>
<dbReference type="HAMAP" id="MF_00505">
    <property type="entry name" value="HSP90"/>
    <property type="match status" value="1"/>
</dbReference>
<dbReference type="InterPro" id="IPR019805">
    <property type="entry name" value="Heat_shock_protein_90_CS"/>
</dbReference>
<feature type="binding site" evidence="5">
    <location>
        <position position="484"/>
    </location>
    <ligand>
        <name>ATP</name>
        <dbReference type="ChEBI" id="CHEBI:30616"/>
    </ligand>
</feature>
<sequence length="802" mass="90947">MSAFASAVSTHHHHRVMAARTKIPRGIRSSAAHSNVNANPSNSKVVSIGFLRRQKHNNQLFFSTPSSSTLGVPSSFKSSTKTTRTVMMPKASTTEQEQAGETFEYQAEVNRLMDLIVNSLYSNKDVFLRELISNASDACDKLRFRSVQEPEILNGQSVTDLSIKVRGQESDKTLTIEDNGIGMSKDELVANLGTIANSGTSKVMEMLKQQNEAASGENLIGKFGVGFYSSFLVADTVKVTSKSNDDGKAWTWESKIDSTSYTIREASESEAKDLVRGTRITLKLKDECEEYATDKKLSSLVKTYSEFITFPIEVFSTIQKSKQVEDIEATKAKKEEWEKKKIEAEAKGEEFTEPEPEKVMKEEMYDEQDWKTQNNDKPIWTLAPKDVSDDQYNEFFKTTFKEFLDPLAVSHFKVEGEMEFKSILYVPGMAPFEQQDMMQKSKSIKLFVRKVFISDEFDESLLPRYMTFIRGIVDSNDLPLNVSREILQESKVVRVIRRRLVSKTLGMLNEISKRENEDYKTFWEGFGRQLKLGVIEDVANRKELAGLLRFTTSKSASDQESNRSLSDYIADMPEAQKAIYFVAGDTRKQCENSPFMEKLNKLGYEVLYCTDPIDEVSMANLATFEEKEIKDISKEDLDLGDEDDEEQKKKNEQIADEFKTVTEWLKKELVGEVEKVEVSSRLTETPCILVTSKFGWSANMERIMKAQAMGDARAQDYMKGKKTLEINPFSPVIKQLKMRVESAPDAEETKEMCKLLFDTALLTSGFSIDQPAEFAERVFKLMTQEANLESEKKSASIDPEVV</sequence>
<keyword evidence="2 5" id="KW-0547">Nucleotide-binding</keyword>
<dbReference type="OrthoDB" id="28737at2759"/>
<evidence type="ECO:0000256" key="4">
    <source>
        <dbReference type="ARBA" id="ARBA00023186"/>
    </source>
</evidence>
<dbReference type="PRINTS" id="PR00775">
    <property type="entry name" value="HEATSHOCK90"/>
</dbReference>
<feature type="binding site" evidence="5">
    <location>
        <begin position="198"/>
        <end position="199"/>
    </location>
    <ligand>
        <name>ATP</name>
        <dbReference type="ChEBI" id="CHEBI:30616"/>
    </ligand>
</feature>
<feature type="binding site" evidence="5">
    <location>
        <position position="191"/>
    </location>
    <ligand>
        <name>ATP</name>
        <dbReference type="ChEBI" id="CHEBI:30616"/>
    </ligand>
</feature>
<dbReference type="SUPFAM" id="SSF55874">
    <property type="entry name" value="ATPase domain of HSP90 chaperone/DNA topoisomerase II/histidine kinase"/>
    <property type="match status" value="1"/>
</dbReference>
<reference evidence="7 8" key="1">
    <citation type="submission" date="2011-10" db="EMBL/GenBank/DDBJ databases">
        <authorList>
            <person name="Genoscope - CEA"/>
        </authorList>
    </citation>
    <scope>NUCLEOTIDE SEQUENCE [LARGE SCALE GENOMIC DNA]</scope>
    <source>
        <strain evidence="7 8">RCC 1105</strain>
    </source>
</reference>
<feature type="binding site" evidence="5">
    <location>
        <position position="278"/>
    </location>
    <ligand>
        <name>ATP</name>
        <dbReference type="ChEBI" id="CHEBI:30616"/>
    </ligand>
</feature>
<evidence type="ECO:0000256" key="3">
    <source>
        <dbReference type="ARBA" id="ARBA00022840"/>
    </source>
</evidence>
<evidence type="ECO:0000256" key="1">
    <source>
        <dbReference type="ARBA" id="ARBA00008239"/>
    </source>
</evidence>
<dbReference type="InterPro" id="IPR001404">
    <property type="entry name" value="Hsp90_fam"/>
</dbReference>
<name>K8E9D6_9CHLO</name>